<keyword evidence="3" id="KW-1185">Reference proteome</keyword>
<dbReference type="STRING" id="35608.A0A2U1KNH4"/>
<evidence type="ECO:0000313" key="3">
    <source>
        <dbReference type="Proteomes" id="UP000245207"/>
    </source>
</evidence>
<keyword evidence="1" id="KW-0812">Transmembrane</keyword>
<feature type="transmembrane region" description="Helical" evidence="1">
    <location>
        <begin position="443"/>
        <end position="464"/>
    </location>
</feature>
<keyword evidence="1" id="KW-1133">Transmembrane helix</keyword>
<dbReference type="PANTHER" id="PTHR31549">
    <property type="entry name" value="PROTEIN, PUTATIVE (DUF247)-RELATED-RELATED"/>
    <property type="match status" value="1"/>
</dbReference>
<dbReference type="InterPro" id="IPR004158">
    <property type="entry name" value="DUF247_pln"/>
</dbReference>
<accession>A0A2U1KNH4</accession>
<name>A0A2U1KNH4_ARTAN</name>
<evidence type="ECO:0000256" key="1">
    <source>
        <dbReference type="SAM" id="Phobius"/>
    </source>
</evidence>
<dbReference type="EMBL" id="PKPP01015751">
    <property type="protein sequence ID" value="PWA38324.1"/>
    <property type="molecule type" value="Genomic_DNA"/>
</dbReference>
<comment type="caution">
    <text evidence="2">The sequence shown here is derived from an EMBL/GenBank/DDBJ whole genome shotgun (WGS) entry which is preliminary data.</text>
</comment>
<protein>
    <submittedName>
        <fullName evidence="2">Uncharacterized protein</fullName>
    </submittedName>
</protein>
<proteinExistence type="predicted"/>
<dbReference type="PANTHER" id="PTHR31549:SF149">
    <property type="entry name" value="ISOPRENOID SYNTHASE DOMAIN-CONTAINING PROTEIN"/>
    <property type="match status" value="1"/>
</dbReference>
<dbReference type="Proteomes" id="UP000245207">
    <property type="component" value="Unassembled WGS sequence"/>
</dbReference>
<keyword evidence="1" id="KW-0472">Membrane</keyword>
<reference evidence="2 3" key="1">
    <citation type="journal article" date="2018" name="Mol. Plant">
        <title>The genome of Artemisia annua provides insight into the evolution of Asteraceae family and artemisinin biosynthesis.</title>
        <authorList>
            <person name="Shen Q."/>
            <person name="Zhang L."/>
            <person name="Liao Z."/>
            <person name="Wang S."/>
            <person name="Yan T."/>
            <person name="Shi P."/>
            <person name="Liu M."/>
            <person name="Fu X."/>
            <person name="Pan Q."/>
            <person name="Wang Y."/>
            <person name="Lv Z."/>
            <person name="Lu X."/>
            <person name="Zhang F."/>
            <person name="Jiang W."/>
            <person name="Ma Y."/>
            <person name="Chen M."/>
            <person name="Hao X."/>
            <person name="Li L."/>
            <person name="Tang Y."/>
            <person name="Lv G."/>
            <person name="Zhou Y."/>
            <person name="Sun X."/>
            <person name="Brodelius P.E."/>
            <person name="Rose J.K.C."/>
            <person name="Tang K."/>
        </authorList>
    </citation>
    <scope>NUCLEOTIDE SEQUENCE [LARGE SCALE GENOMIC DNA]</scope>
    <source>
        <strain evidence="3">cv. Huhao1</strain>
        <tissue evidence="2">Leaf</tissue>
    </source>
</reference>
<dbReference type="AlphaFoldDB" id="A0A2U1KNH4"/>
<evidence type="ECO:0000313" key="2">
    <source>
        <dbReference type="EMBL" id="PWA38324.1"/>
    </source>
</evidence>
<dbReference type="OrthoDB" id="1849062at2759"/>
<dbReference type="Pfam" id="PF03140">
    <property type="entry name" value="DUF247"/>
    <property type="match status" value="1"/>
</dbReference>
<sequence length="486" mass="56706">MSLQDEKAQTIEVSDKTYQDEVSVIDLIANATSPPLSTTRIHRFPRMVKEPEEYEKYYVPKVVSIGPYHFGNPKLKMVEKLKPLFTKKLFSNDMEALKNLYNKLSEVERVKELRNYYEEKSTDHFSDKVFTNMMLLDGCFILYYIKFIFGEKFETCQELKSHQIVFIHQDLFLLENQIPFKVLKEVMNLIKDDDHCFKKIIPFINENIFARERPKRRWTCFRNDQSSGEEAKMELENKNSDHLLHLLHQSLTKKQNTPENDFKQTMINRCTNFIGCICFVSHNNRCTFRNVNELMDVGIDFKPSGTMSLAHIEFYKSWWFFSANVELPPITVDDSTKPMLLNLVAYEMCSCDANDSWVTSYICLLDSLIDHPEDVKNLRKAGVLDNSLGSDKEVAKLFNEIGTDLVPNSLAYLEAKNRIQRHYESWRNTLFSQLKHEYVKSPWAFFALIGASIALVLGGVQAYFSVWSPKSQCDDLCLFLKNNHRL</sequence>
<gene>
    <name evidence="2" type="ORF">CTI12_AA582400</name>
</gene>
<organism evidence="2 3">
    <name type="scientific">Artemisia annua</name>
    <name type="common">Sweet wormwood</name>
    <dbReference type="NCBI Taxonomy" id="35608"/>
    <lineage>
        <taxon>Eukaryota</taxon>
        <taxon>Viridiplantae</taxon>
        <taxon>Streptophyta</taxon>
        <taxon>Embryophyta</taxon>
        <taxon>Tracheophyta</taxon>
        <taxon>Spermatophyta</taxon>
        <taxon>Magnoliopsida</taxon>
        <taxon>eudicotyledons</taxon>
        <taxon>Gunneridae</taxon>
        <taxon>Pentapetalae</taxon>
        <taxon>asterids</taxon>
        <taxon>campanulids</taxon>
        <taxon>Asterales</taxon>
        <taxon>Asteraceae</taxon>
        <taxon>Asteroideae</taxon>
        <taxon>Anthemideae</taxon>
        <taxon>Artemisiinae</taxon>
        <taxon>Artemisia</taxon>
    </lineage>
</organism>